<proteinExistence type="predicted"/>
<feature type="region of interest" description="Disordered" evidence="1">
    <location>
        <begin position="231"/>
        <end position="263"/>
    </location>
</feature>
<name>A0A4D4JYV8_9ACTN</name>
<comment type="caution">
    <text evidence="3">The sequence shown here is derived from an EMBL/GenBank/DDBJ whole genome shotgun (WGS) entry which is preliminary data.</text>
</comment>
<dbReference type="AlphaFoldDB" id="A0A4D4JYV8"/>
<dbReference type="EMBL" id="BJHV01000001">
    <property type="protein sequence ID" value="GDY40030.1"/>
    <property type="molecule type" value="Genomic_DNA"/>
</dbReference>
<sequence>MSVDIPQGRDLRITRVHRRWGMVNIPEVGRVRFRWTKGLPVGKRANTDNRITGARLVKDALGWHVAFRTQTLESTPKPHTGPEVGIDVGVTVPLALSNGEAYCHRAWLTAEEQAKLLRLEQRAAHRKSFRKPGERTSRRLRATYDQIAGIRARAKRRHLDWQHKATTAIAAKYSVVVVVDLNITNMLRSAKGTVETQGKNVAQKSGLNRAISGEAWGRTVEPLTYKTAQLCGDGRPRPGGGRGGRCARRSKPRPVTTPVTGRG</sequence>
<evidence type="ECO:0000256" key="1">
    <source>
        <dbReference type="SAM" id="MobiDB-lite"/>
    </source>
</evidence>
<evidence type="ECO:0000259" key="2">
    <source>
        <dbReference type="Pfam" id="PF01385"/>
    </source>
</evidence>
<reference evidence="3 4" key="1">
    <citation type="journal article" date="2020" name="Int. J. Syst. Evol. Microbiol.">
        <title>Reclassification of Streptomyces castelarensis and Streptomyces sporoclivatus as later heterotypic synonyms of Streptomyces antimycoticus.</title>
        <authorList>
            <person name="Komaki H."/>
            <person name="Tamura T."/>
        </authorList>
    </citation>
    <scope>NUCLEOTIDE SEQUENCE [LARGE SCALE GENOMIC DNA]</scope>
    <source>
        <strain evidence="3 4">NBRC 12839</strain>
    </source>
</reference>
<evidence type="ECO:0000313" key="3">
    <source>
        <dbReference type="EMBL" id="GDY40030.1"/>
    </source>
</evidence>
<dbReference type="InterPro" id="IPR001959">
    <property type="entry name" value="Transposase"/>
</dbReference>
<evidence type="ECO:0000313" key="4">
    <source>
        <dbReference type="Proteomes" id="UP000299290"/>
    </source>
</evidence>
<dbReference type="Pfam" id="PF01385">
    <property type="entry name" value="OrfB_IS605"/>
    <property type="match status" value="1"/>
</dbReference>
<feature type="domain" description="Probable transposase IS891/IS1136/IS1341" evidence="2">
    <location>
        <begin position="72"/>
        <end position="189"/>
    </location>
</feature>
<keyword evidence="4" id="KW-1185">Reference proteome</keyword>
<organism evidence="3 4">
    <name type="scientific">Streptomyces antimycoticus</name>
    <dbReference type="NCBI Taxonomy" id="68175"/>
    <lineage>
        <taxon>Bacteria</taxon>
        <taxon>Bacillati</taxon>
        <taxon>Actinomycetota</taxon>
        <taxon>Actinomycetes</taxon>
        <taxon>Kitasatosporales</taxon>
        <taxon>Streptomycetaceae</taxon>
        <taxon>Streptomyces</taxon>
        <taxon>Streptomyces violaceusniger group</taxon>
    </lineage>
</organism>
<dbReference type="Proteomes" id="UP000299290">
    <property type="component" value="Unassembled WGS sequence"/>
</dbReference>
<accession>A0A4D4JYV8</accession>
<gene>
    <name evidence="3" type="ORF">SANT12839_009120</name>
</gene>
<protein>
    <recommendedName>
        <fullName evidence="2">Probable transposase IS891/IS1136/IS1341 domain-containing protein</fullName>
    </recommendedName>
</protein>